<evidence type="ECO:0000313" key="2">
    <source>
        <dbReference type="EMBL" id="DAD75100.1"/>
    </source>
</evidence>
<reference evidence="2" key="1">
    <citation type="journal article" date="2021" name="Proc. Natl. Acad. Sci. U.S.A.">
        <title>A Catalog of Tens of Thousands of Viruses from Human Metagenomes Reveals Hidden Associations with Chronic Diseases.</title>
        <authorList>
            <person name="Tisza M.J."/>
            <person name="Buck C.B."/>
        </authorList>
    </citation>
    <scope>NUCLEOTIDE SEQUENCE</scope>
    <source>
        <strain evidence="2">CtEEM24</strain>
    </source>
</reference>
<protein>
    <submittedName>
        <fullName evidence="2">Uncharacterized protein</fullName>
    </submittedName>
</protein>
<organism evidence="2">
    <name type="scientific">Siphoviridae sp. ctEEM24</name>
    <dbReference type="NCBI Taxonomy" id="2826203"/>
    <lineage>
        <taxon>Viruses</taxon>
        <taxon>Duplodnaviria</taxon>
        <taxon>Heunggongvirae</taxon>
        <taxon>Uroviricota</taxon>
        <taxon>Caudoviricetes</taxon>
    </lineage>
</organism>
<feature type="region of interest" description="Disordered" evidence="1">
    <location>
        <begin position="23"/>
        <end position="46"/>
    </location>
</feature>
<evidence type="ECO:0000256" key="1">
    <source>
        <dbReference type="SAM" id="MobiDB-lite"/>
    </source>
</evidence>
<dbReference type="EMBL" id="BK014773">
    <property type="protein sequence ID" value="DAD75100.1"/>
    <property type="molecule type" value="Genomic_DNA"/>
</dbReference>
<accession>A0A8S5LYN0</accession>
<name>A0A8S5LYN0_9CAUD</name>
<proteinExistence type="predicted"/>
<feature type="compositionally biased region" description="Basic residues" evidence="1">
    <location>
        <begin position="34"/>
        <end position="46"/>
    </location>
</feature>
<sequence length="46" mass="5326">MEVSIYHVRASFERVRSPRLMPAVSSGQAVTPGRRSKYIHKEVKKR</sequence>